<proteinExistence type="predicted"/>
<evidence type="ECO:0000313" key="1">
    <source>
        <dbReference type="EMBL" id="KAJ7084842.1"/>
    </source>
</evidence>
<keyword evidence="2" id="KW-1185">Reference proteome</keyword>
<accession>A0AAD6U2M7</accession>
<comment type="caution">
    <text evidence="1">The sequence shown here is derived from an EMBL/GenBank/DDBJ whole genome shotgun (WGS) entry which is preliminary data.</text>
</comment>
<evidence type="ECO:0000313" key="2">
    <source>
        <dbReference type="Proteomes" id="UP001222325"/>
    </source>
</evidence>
<dbReference type="AlphaFoldDB" id="A0AAD6U2M7"/>
<dbReference type="Proteomes" id="UP001222325">
    <property type="component" value="Unassembled WGS sequence"/>
</dbReference>
<dbReference type="EMBL" id="JARJCN010000036">
    <property type="protein sequence ID" value="KAJ7084842.1"/>
    <property type="molecule type" value="Genomic_DNA"/>
</dbReference>
<reference evidence="1" key="1">
    <citation type="submission" date="2023-03" db="EMBL/GenBank/DDBJ databases">
        <title>Massive genome expansion in bonnet fungi (Mycena s.s.) driven by repeated elements and novel gene families across ecological guilds.</title>
        <authorList>
            <consortium name="Lawrence Berkeley National Laboratory"/>
            <person name="Harder C.B."/>
            <person name="Miyauchi S."/>
            <person name="Viragh M."/>
            <person name="Kuo A."/>
            <person name="Thoen E."/>
            <person name="Andreopoulos B."/>
            <person name="Lu D."/>
            <person name="Skrede I."/>
            <person name="Drula E."/>
            <person name="Henrissat B."/>
            <person name="Morin E."/>
            <person name="Kohler A."/>
            <person name="Barry K."/>
            <person name="LaButti K."/>
            <person name="Morin E."/>
            <person name="Salamov A."/>
            <person name="Lipzen A."/>
            <person name="Mereny Z."/>
            <person name="Hegedus B."/>
            <person name="Baldrian P."/>
            <person name="Stursova M."/>
            <person name="Weitz H."/>
            <person name="Taylor A."/>
            <person name="Grigoriev I.V."/>
            <person name="Nagy L.G."/>
            <person name="Martin F."/>
            <person name="Kauserud H."/>
        </authorList>
    </citation>
    <scope>NUCLEOTIDE SEQUENCE</scope>
    <source>
        <strain evidence="1">CBHHK173m</strain>
    </source>
</reference>
<gene>
    <name evidence="1" type="ORF">B0H15DRAFT_383077</name>
</gene>
<sequence>MFVLQLSLAPEGFFDGVLDHTLAALRARITVSVARSASQAFDLLASPDLTAVFVTDPGIVEPKHIALRAKLVAYAKAGGSVVIGGMFSSFVTPPKLNSFFREAWGLQWATGSYHRVVCTLNPGNETVQQNPSLLPSYSMKAVLLKHIGAGMALYTDPYNSAFEAPACQTKVGLGRLGYVGDVNGEQGSTNVILAMLGVLDTLPAPLLRSGSGAIAHFILHLPLNEDADNELDDDILSALHALTTVSTVQTAEAAMPLLASPALSGVFITDPAVAATKHAALLARLVAYTRAGGTVVLGGAFSSLIERPVMEAFFQNGWGVSWRVASYTRSTFVLNRRTALAESAVKQLQNAYVMKAVTLTGVPTAASLYLPGDESHIADPTETPVVFAEVGNGRLGYVGDVSSGEGSMSAILAMFGLRST</sequence>
<name>A0AAD6U2M7_9AGAR</name>
<organism evidence="1 2">
    <name type="scientific">Mycena belliarum</name>
    <dbReference type="NCBI Taxonomy" id="1033014"/>
    <lineage>
        <taxon>Eukaryota</taxon>
        <taxon>Fungi</taxon>
        <taxon>Dikarya</taxon>
        <taxon>Basidiomycota</taxon>
        <taxon>Agaricomycotina</taxon>
        <taxon>Agaricomycetes</taxon>
        <taxon>Agaricomycetidae</taxon>
        <taxon>Agaricales</taxon>
        <taxon>Marasmiineae</taxon>
        <taxon>Mycenaceae</taxon>
        <taxon>Mycena</taxon>
    </lineage>
</organism>
<protein>
    <submittedName>
        <fullName evidence="1">Uncharacterized protein</fullName>
    </submittedName>
</protein>